<accession>A0A0P1ESR1</accession>
<sequence>MRSKSRNVAKRFSPSIAQNIEHCYEKMTSVARRHEEQEYHSLAGRDGYAMENVFDVGDRLKKLRISAGLSQRQLAVSADVPHGQISMIETNRSSPSVASLRKILGGMNMSMAEFFEPEAVLPGQVFFGPDDLTDLSSALPTDAGQLTLKQIGDARAHGLQILKERYEPGADTGETMLSHPAHEGGIVISGEVEVTVGTQSRILRAGDSYLFDSQHPHRFRNLSEKPAEVISACTPPYL</sequence>
<dbReference type="CDD" id="cd02209">
    <property type="entry name" value="cupin_XRE_C"/>
    <property type="match status" value="1"/>
</dbReference>
<evidence type="ECO:0000313" key="4">
    <source>
        <dbReference type="Proteomes" id="UP000054823"/>
    </source>
</evidence>
<dbReference type="InterPro" id="IPR014710">
    <property type="entry name" value="RmlC-like_jellyroll"/>
</dbReference>
<proteinExistence type="predicted"/>
<dbReference type="InterPro" id="IPR013096">
    <property type="entry name" value="Cupin_2"/>
</dbReference>
<evidence type="ECO:0000256" key="1">
    <source>
        <dbReference type="ARBA" id="ARBA00023125"/>
    </source>
</evidence>
<dbReference type="EMBL" id="CYPW01000027">
    <property type="protein sequence ID" value="CUH53594.1"/>
    <property type="molecule type" value="Genomic_DNA"/>
</dbReference>
<keyword evidence="4" id="KW-1185">Reference proteome</keyword>
<dbReference type="PANTHER" id="PTHR46797">
    <property type="entry name" value="HTH-TYPE TRANSCRIPTIONAL REGULATOR"/>
    <property type="match status" value="1"/>
</dbReference>
<dbReference type="GO" id="GO:0005829">
    <property type="term" value="C:cytosol"/>
    <property type="evidence" value="ECO:0007669"/>
    <property type="project" value="TreeGrafter"/>
</dbReference>
<dbReference type="Gene3D" id="1.10.260.40">
    <property type="entry name" value="lambda repressor-like DNA-binding domains"/>
    <property type="match status" value="1"/>
</dbReference>
<gene>
    <name evidence="3" type="primary">puuR_3</name>
    <name evidence="3" type="ORF">SHM7688_03048</name>
</gene>
<dbReference type="GO" id="GO:0003700">
    <property type="term" value="F:DNA-binding transcription factor activity"/>
    <property type="evidence" value="ECO:0007669"/>
    <property type="project" value="TreeGrafter"/>
</dbReference>
<dbReference type="PROSITE" id="PS50943">
    <property type="entry name" value="HTH_CROC1"/>
    <property type="match status" value="1"/>
</dbReference>
<evidence type="ECO:0000313" key="3">
    <source>
        <dbReference type="EMBL" id="CUH53594.1"/>
    </source>
</evidence>
<dbReference type="SMART" id="SM00530">
    <property type="entry name" value="HTH_XRE"/>
    <property type="match status" value="1"/>
</dbReference>
<dbReference type="Gene3D" id="2.60.120.10">
    <property type="entry name" value="Jelly Rolls"/>
    <property type="match status" value="1"/>
</dbReference>
<dbReference type="InterPro" id="IPR050807">
    <property type="entry name" value="TransReg_Diox_bact_type"/>
</dbReference>
<organism evidence="3 4">
    <name type="scientific">Shimia marina</name>
    <dbReference type="NCBI Taxonomy" id="321267"/>
    <lineage>
        <taxon>Bacteria</taxon>
        <taxon>Pseudomonadati</taxon>
        <taxon>Pseudomonadota</taxon>
        <taxon>Alphaproteobacteria</taxon>
        <taxon>Rhodobacterales</taxon>
        <taxon>Roseobacteraceae</taxon>
    </lineage>
</organism>
<evidence type="ECO:0000259" key="2">
    <source>
        <dbReference type="PROSITE" id="PS50943"/>
    </source>
</evidence>
<protein>
    <submittedName>
        <fullName evidence="3">HTH-type transcriptional regulator PuuR</fullName>
    </submittedName>
</protein>
<reference evidence="3 4" key="1">
    <citation type="submission" date="2015-09" db="EMBL/GenBank/DDBJ databases">
        <authorList>
            <consortium name="Swine Surveillance"/>
        </authorList>
    </citation>
    <scope>NUCLEOTIDE SEQUENCE [LARGE SCALE GENOMIC DNA]</scope>
    <source>
        <strain evidence="3 4">CECT 7688</strain>
    </source>
</reference>
<dbReference type="CDD" id="cd00093">
    <property type="entry name" value="HTH_XRE"/>
    <property type="match status" value="1"/>
</dbReference>
<dbReference type="InterPro" id="IPR011051">
    <property type="entry name" value="RmlC_Cupin_sf"/>
</dbReference>
<dbReference type="SUPFAM" id="SSF51182">
    <property type="entry name" value="RmlC-like cupins"/>
    <property type="match status" value="1"/>
</dbReference>
<name>A0A0P1ESR1_9RHOB</name>
<keyword evidence="1" id="KW-0238">DNA-binding</keyword>
<dbReference type="STRING" id="321267.SHM7688_03048"/>
<dbReference type="SUPFAM" id="SSF47413">
    <property type="entry name" value="lambda repressor-like DNA-binding domains"/>
    <property type="match status" value="1"/>
</dbReference>
<dbReference type="GO" id="GO:0003677">
    <property type="term" value="F:DNA binding"/>
    <property type="evidence" value="ECO:0007669"/>
    <property type="project" value="UniProtKB-KW"/>
</dbReference>
<dbReference type="PANTHER" id="PTHR46797:SF11">
    <property type="entry name" value="HTH-TYPE TRANSCRIPTIONAL REGULATOR PUUR"/>
    <property type="match status" value="1"/>
</dbReference>
<dbReference type="AlphaFoldDB" id="A0A0P1ESR1"/>
<dbReference type="InterPro" id="IPR010982">
    <property type="entry name" value="Lambda_DNA-bd_dom_sf"/>
</dbReference>
<dbReference type="InterPro" id="IPR001387">
    <property type="entry name" value="Cro/C1-type_HTH"/>
</dbReference>
<dbReference type="Proteomes" id="UP000054823">
    <property type="component" value="Unassembled WGS sequence"/>
</dbReference>
<dbReference type="Pfam" id="PF07883">
    <property type="entry name" value="Cupin_2"/>
    <property type="match status" value="1"/>
</dbReference>
<feature type="domain" description="HTH cro/C1-type" evidence="2">
    <location>
        <begin position="60"/>
        <end position="114"/>
    </location>
</feature>
<dbReference type="Pfam" id="PF01381">
    <property type="entry name" value="HTH_3"/>
    <property type="match status" value="1"/>
</dbReference>